<keyword evidence="1" id="KW-0812">Transmembrane</keyword>
<accession>A0AA86W1N9</accession>
<organism evidence="2 3">
    <name type="scientific">Sphenostylis stenocarpa</name>
    <dbReference type="NCBI Taxonomy" id="92480"/>
    <lineage>
        <taxon>Eukaryota</taxon>
        <taxon>Viridiplantae</taxon>
        <taxon>Streptophyta</taxon>
        <taxon>Embryophyta</taxon>
        <taxon>Tracheophyta</taxon>
        <taxon>Spermatophyta</taxon>
        <taxon>Magnoliopsida</taxon>
        <taxon>eudicotyledons</taxon>
        <taxon>Gunneridae</taxon>
        <taxon>Pentapetalae</taxon>
        <taxon>rosids</taxon>
        <taxon>fabids</taxon>
        <taxon>Fabales</taxon>
        <taxon>Fabaceae</taxon>
        <taxon>Papilionoideae</taxon>
        <taxon>50 kb inversion clade</taxon>
        <taxon>NPAAA clade</taxon>
        <taxon>indigoferoid/millettioid clade</taxon>
        <taxon>Phaseoleae</taxon>
        <taxon>Sphenostylis</taxon>
    </lineage>
</organism>
<name>A0AA86W1N9_9FABA</name>
<evidence type="ECO:0000313" key="3">
    <source>
        <dbReference type="Proteomes" id="UP001189624"/>
    </source>
</evidence>
<feature type="transmembrane region" description="Helical" evidence="1">
    <location>
        <begin position="219"/>
        <end position="240"/>
    </location>
</feature>
<sequence>MEQHSRRVPAAPVSLLGQRVLCLRNTERENTHSTSLCFSLIPLNLHCHSSSLAPLLFFSSSQNGTHATSHRSLLLVSLYPVNYLYWIHYSIGLLQNSFDSRELMEWSSKGDQNWSWKGTVDGVAVDNALSGSSRHANGHANNEPGIAYQSIGLPRSIDSNSNVLPDDDDLDKHQRESFSFTGLENVSYGSSADDINDGIPRLSRALSHKSKSKQAAVKLSYLTPVCSFYFLWVGLAYVVFGSAYNHYAAKMPLAECFFEQDQAGLRSSMCNCRIVGPEQVKKTVVFV</sequence>
<dbReference type="Gramene" id="rna-AYBTSS11_LOCUS28988">
    <property type="protein sequence ID" value="CAJ1976845.1"/>
    <property type="gene ID" value="gene-AYBTSS11_LOCUS28988"/>
</dbReference>
<reference evidence="2" key="1">
    <citation type="submission" date="2023-10" db="EMBL/GenBank/DDBJ databases">
        <authorList>
            <person name="Domelevo Entfellner J.-B."/>
        </authorList>
    </citation>
    <scope>NUCLEOTIDE SEQUENCE</scope>
</reference>
<dbReference type="EMBL" id="OY731407">
    <property type="protein sequence ID" value="CAJ1976845.1"/>
    <property type="molecule type" value="Genomic_DNA"/>
</dbReference>
<evidence type="ECO:0000256" key="1">
    <source>
        <dbReference type="SAM" id="Phobius"/>
    </source>
</evidence>
<dbReference type="AlphaFoldDB" id="A0AA86W1N9"/>
<gene>
    <name evidence="2" type="ORF">AYBTSS11_LOCUS28988</name>
</gene>
<dbReference type="Proteomes" id="UP001189624">
    <property type="component" value="Chromosome 10"/>
</dbReference>
<evidence type="ECO:0000313" key="2">
    <source>
        <dbReference type="EMBL" id="CAJ1976845.1"/>
    </source>
</evidence>
<keyword evidence="3" id="KW-1185">Reference proteome</keyword>
<keyword evidence="1" id="KW-0472">Membrane</keyword>
<proteinExistence type="predicted"/>
<keyword evidence="1" id="KW-1133">Transmembrane helix</keyword>
<protein>
    <submittedName>
        <fullName evidence="2">Uncharacterized protein</fullName>
    </submittedName>
</protein>